<organism evidence="2 3">
    <name type="scientific">Pleuronectes platessa</name>
    <name type="common">European plaice</name>
    <dbReference type="NCBI Taxonomy" id="8262"/>
    <lineage>
        <taxon>Eukaryota</taxon>
        <taxon>Metazoa</taxon>
        <taxon>Chordata</taxon>
        <taxon>Craniata</taxon>
        <taxon>Vertebrata</taxon>
        <taxon>Euteleostomi</taxon>
        <taxon>Actinopterygii</taxon>
        <taxon>Neopterygii</taxon>
        <taxon>Teleostei</taxon>
        <taxon>Neoteleostei</taxon>
        <taxon>Acanthomorphata</taxon>
        <taxon>Carangaria</taxon>
        <taxon>Pleuronectiformes</taxon>
        <taxon>Pleuronectoidei</taxon>
        <taxon>Pleuronectidae</taxon>
        <taxon>Pleuronectes</taxon>
    </lineage>
</organism>
<proteinExistence type="predicted"/>
<reference evidence="2" key="1">
    <citation type="submission" date="2020-03" db="EMBL/GenBank/DDBJ databases">
        <authorList>
            <person name="Weist P."/>
        </authorList>
    </citation>
    <scope>NUCLEOTIDE SEQUENCE</scope>
</reference>
<dbReference type="AlphaFoldDB" id="A0A9N7YT21"/>
<keyword evidence="3" id="KW-1185">Reference proteome</keyword>
<feature type="region of interest" description="Disordered" evidence="1">
    <location>
        <begin position="1"/>
        <end position="68"/>
    </location>
</feature>
<evidence type="ECO:0000313" key="2">
    <source>
        <dbReference type="EMBL" id="CAB1436430.1"/>
    </source>
</evidence>
<name>A0A9N7YT21_PLEPL</name>
<gene>
    <name evidence="2" type="ORF">PLEPLA_LOCUS24463</name>
</gene>
<protein>
    <submittedName>
        <fullName evidence="2">Uncharacterized protein</fullName>
    </submittedName>
</protein>
<evidence type="ECO:0000256" key="1">
    <source>
        <dbReference type="SAM" id="MobiDB-lite"/>
    </source>
</evidence>
<comment type="caution">
    <text evidence="2">The sequence shown here is derived from an EMBL/GenBank/DDBJ whole genome shotgun (WGS) entry which is preliminary data.</text>
</comment>
<dbReference type="Proteomes" id="UP001153269">
    <property type="component" value="Unassembled WGS sequence"/>
</dbReference>
<accession>A0A9N7YT21</accession>
<sequence>MTQAESLWTPVRGERSRTARSGGLSFTVTAARRKPAEKMRNKRLIPESGTQAVSKRSEGARHTARTTAAGYEIRFSPLKWRRRVHHAATERDRSSYPSY</sequence>
<dbReference type="EMBL" id="CADEAL010001890">
    <property type="protein sequence ID" value="CAB1436430.1"/>
    <property type="molecule type" value="Genomic_DNA"/>
</dbReference>
<evidence type="ECO:0000313" key="3">
    <source>
        <dbReference type="Proteomes" id="UP001153269"/>
    </source>
</evidence>